<dbReference type="RefSeq" id="WP_005372660.1">
    <property type="nucleotide sequence ID" value="NZ_CM001475.1"/>
</dbReference>
<evidence type="ECO:0000313" key="3">
    <source>
        <dbReference type="Proteomes" id="UP000005090"/>
    </source>
</evidence>
<evidence type="ECO:0000313" key="2">
    <source>
        <dbReference type="EMBL" id="EIC30183.1"/>
    </source>
</evidence>
<dbReference type="Proteomes" id="UP000005090">
    <property type="component" value="Chromosome"/>
</dbReference>
<dbReference type="eggNOG" id="ENOG5032YZ0">
    <property type="taxonomic scope" value="Bacteria"/>
</dbReference>
<dbReference type="EMBL" id="CM001475">
    <property type="protein sequence ID" value="EIC30183.1"/>
    <property type="molecule type" value="Genomic_DNA"/>
</dbReference>
<proteinExistence type="predicted"/>
<dbReference type="InterPro" id="IPR014030">
    <property type="entry name" value="Ketoacyl_synth_N"/>
</dbReference>
<gene>
    <name evidence="2" type="ORF">Metal_2463</name>
</gene>
<name>H8GI39_METAL</name>
<accession>H8GI39</accession>
<evidence type="ECO:0000259" key="1">
    <source>
        <dbReference type="Pfam" id="PF13723"/>
    </source>
</evidence>
<organism evidence="2 3">
    <name type="scientific">Methylomicrobium album BG8</name>
    <dbReference type="NCBI Taxonomy" id="686340"/>
    <lineage>
        <taxon>Bacteria</taxon>
        <taxon>Pseudomonadati</taxon>
        <taxon>Pseudomonadota</taxon>
        <taxon>Gammaproteobacteria</taxon>
        <taxon>Methylococcales</taxon>
        <taxon>Methylococcaceae</taxon>
        <taxon>Methylomicrobium</taxon>
    </lineage>
</organism>
<sequence>MPSAFKVADFVLNDWGVWASDSVGREASGMHSCPNCAEIPGFIPKLQQRRLSPLARAVFNAIDRCIEPGESLPTVFSSAHGEVGKALEMLKTIQAGEELSPAAFSLSVHNAIAGLYSIAYRNQQEITVMAPGGEAIGPAFAEALGMLREGVAEVLVVLYDEPIAGFYPVAPFALNGEFTCALAMRLALAGKGIPLRLSRVPKNGKAGEQPVQLPLFVDFLRGGGAAVDFWGGGWRWEKI</sequence>
<dbReference type="AlphaFoldDB" id="H8GI39"/>
<feature type="domain" description="Beta-ketoacyl synthase-like N-terminal" evidence="1">
    <location>
        <begin position="41"/>
        <end position="207"/>
    </location>
</feature>
<reference evidence="2 3" key="1">
    <citation type="journal article" date="2013" name="Genome Announc.">
        <title>Genome Sequence of the Obligate Gammaproteobacterial Methanotroph Methylomicrobium album Strain BG8.</title>
        <authorList>
            <person name="Kits K.D."/>
            <person name="Kalyuzhnaya M.G."/>
            <person name="Klotz M.G."/>
            <person name="Jetten M.S."/>
            <person name="Op den Camp H.J."/>
            <person name="Vuilleumier S."/>
            <person name="Bringel F."/>
            <person name="Dispirito A.A."/>
            <person name="Murrell J.C."/>
            <person name="Bruce D."/>
            <person name="Cheng J.F."/>
            <person name="Copeland A."/>
            <person name="Goodwin L."/>
            <person name="Hauser L."/>
            <person name="Lajus A."/>
            <person name="Land M.L."/>
            <person name="Lapidus A."/>
            <person name="Lucas S."/>
            <person name="Medigue C."/>
            <person name="Pitluck S."/>
            <person name="Woyke T."/>
            <person name="Zeytun A."/>
            <person name="Stein L.Y."/>
        </authorList>
    </citation>
    <scope>NUCLEOTIDE SEQUENCE [LARGE SCALE GENOMIC DNA]</scope>
    <source>
        <strain evidence="2 3">BG8</strain>
    </source>
</reference>
<dbReference type="STRING" id="686340.Metal_2463"/>
<dbReference type="Pfam" id="PF13723">
    <property type="entry name" value="Ketoacyl-synt_2"/>
    <property type="match status" value="1"/>
</dbReference>
<protein>
    <recommendedName>
        <fullName evidence="1">Beta-ketoacyl synthase-like N-terminal domain-containing protein</fullName>
    </recommendedName>
</protein>
<dbReference type="HOGENOM" id="CLU_086378_1_0_6"/>
<keyword evidence="3" id="KW-1185">Reference proteome</keyword>